<dbReference type="Pfam" id="PF13843">
    <property type="entry name" value="DDE_Tnp_1_7"/>
    <property type="match status" value="3"/>
</dbReference>
<dbReference type="EMBL" id="CP092864">
    <property type="protein sequence ID" value="UYV63614.1"/>
    <property type="molecule type" value="Genomic_DNA"/>
</dbReference>
<evidence type="ECO:0000256" key="1">
    <source>
        <dbReference type="SAM" id="MobiDB-lite"/>
    </source>
</evidence>
<dbReference type="Proteomes" id="UP001235939">
    <property type="component" value="Chromosome 02"/>
</dbReference>
<dbReference type="PANTHER" id="PTHR46599">
    <property type="entry name" value="PIGGYBAC TRANSPOSABLE ELEMENT-DERIVED PROTEIN 4"/>
    <property type="match status" value="1"/>
</dbReference>
<sequence length="1113" mass="128659">MASTSERNQSESDMDCDEIICDLSDTSDTEIYSYHDTDSEQNSEADEELPNDDSEFYFGKDGVTKWKKTMWQKTQIRTRSTNIISQLPGPKSEAKSIESESDAFTKIIDNDMVQKIVDCTNAYISNIKEHFSRERDAKLTTVTEILALFGVLIMSGVKRAAHLTYKELWAVDGSGVEIVRAIMSQERFLFLLRCLRFDDITTRKERKKLDKLAPIREFVEAFVYNCKKLYTPGEYNTIDEKLIPFRGRCGFRQYMPNKPAKYGLKIYTISDARTFYTFNFEIYCGKQPDGPYKKSNSPDDIVKRLITPISGTSRNITTDNWYTSYKLSQDLLIEHKLTLVGTLKKNKKEIPKIFLPNRNRPKYNSIFGFTQNTTLVSYVPKKSKAVLLLSTMHSTPTIDEESGFKLKPEIVTFYNLTKGGVDMVNQMCGTYSVGRRTNRWPLCLFFDLLNVAGINSEIIFKSLNINSPRVPRRIFLKNISLQLFQDHLKIRSQLKNLPRSLHDLIILHCKKAESPEQFSGKRTPLLKAHIGSAIRCSLQGGSAVFSNSPVRGHLSLKNTLALQLGVLYREVLLYLATLCLFDEEEEDFDELDDDNFSDDEEYIPHSSDSEQEEDDEQEPHQDSTYFFGRDKMTKWKKEEWRTSRVRTRAINIITHLPCSKQFGKNTPTPLEAFLKFISIDIIKKIVEYTNIFIETIRPNYSRERDCRNTDENEIRCLLGLIIIIGKNRASHLHFKEIWNANGTGIEICRAAMAYERFLFLLRVIRFDNVLTRQIRRDNDKFAALREIFEMFVANCKQMYSPGEYLTIDEKLIPFRGKCNFRQYIPNKPAKYGLKIYMMSDAHTFYTVNMEPYVGNNRGPFYKSNASDDVVKRLVEPVSGTKRNITTDNWYTSFPLAQKFLPNRNRPIFSSIFGFNENTTLVSYVPKKSKSVILLSTMHSTMTIDEDTGDKMKPEIVTFYNQTKIGVDVVDQMSGTYSVGRRTRRWPLCIFFDLVNVAEINAQVLYNANHLQEEPIKRRHFLEKIGLSLIDEHIKERLCIVSLPKDIKLALRRIIGVANEQTVPGPSEPLSKKQKRCHLCDRSKDRKTKTTCKNCKRNICNNHSFIMCAECFEN</sequence>
<feature type="domain" description="PiggyBac transposable element-derived protein" evidence="2">
    <location>
        <begin position="668"/>
        <end position="900"/>
    </location>
</feature>
<proteinExistence type="predicted"/>
<feature type="compositionally biased region" description="Acidic residues" evidence="1">
    <location>
        <begin position="39"/>
        <end position="54"/>
    </location>
</feature>
<feature type="region of interest" description="Disordered" evidence="1">
    <location>
        <begin position="599"/>
        <end position="623"/>
    </location>
</feature>
<keyword evidence="4" id="KW-1185">Reference proteome</keyword>
<feature type="domain" description="PiggyBac transposable element-derived protein" evidence="2">
    <location>
        <begin position="101"/>
        <end position="456"/>
    </location>
</feature>
<name>A0ABY6K419_9ARAC</name>
<evidence type="ECO:0000313" key="4">
    <source>
        <dbReference type="Proteomes" id="UP001235939"/>
    </source>
</evidence>
<protein>
    <recommendedName>
        <fullName evidence="2">PiggyBac transposable element-derived protein domain-containing protein</fullName>
    </recommendedName>
</protein>
<evidence type="ECO:0000259" key="2">
    <source>
        <dbReference type="Pfam" id="PF13843"/>
    </source>
</evidence>
<dbReference type="PANTHER" id="PTHR46599:SF6">
    <property type="entry name" value="DUAL SPECIFICITY PHOSPHATASE 26"/>
    <property type="match status" value="1"/>
</dbReference>
<evidence type="ECO:0000313" key="3">
    <source>
        <dbReference type="EMBL" id="UYV63614.1"/>
    </source>
</evidence>
<accession>A0ABY6K419</accession>
<feature type="region of interest" description="Disordered" evidence="1">
    <location>
        <begin position="30"/>
        <end position="54"/>
    </location>
</feature>
<reference evidence="3 4" key="1">
    <citation type="submission" date="2022-01" db="EMBL/GenBank/DDBJ databases">
        <title>A chromosomal length assembly of Cordylochernes scorpioides.</title>
        <authorList>
            <person name="Zeh D."/>
            <person name="Zeh J."/>
        </authorList>
    </citation>
    <scope>NUCLEOTIDE SEQUENCE [LARGE SCALE GENOMIC DNA]</scope>
    <source>
        <strain evidence="3">IN4F17</strain>
        <tissue evidence="3">Whole Body</tissue>
    </source>
</reference>
<dbReference type="InterPro" id="IPR029526">
    <property type="entry name" value="PGBD"/>
</dbReference>
<gene>
    <name evidence="3" type="ORF">LAZ67_2004976</name>
</gene>
<organism evidence="3 4">
    <name type="scientific">Cordylochernes scorpioides</name>
    <dbReference type="NCBI Taxonomy" id="51811"/>
    <lineage>
        <taxon>Eukaryota</taxon>
        <taxon>Metazoa</taxon>
        <taxon>Ecdysozoa</taxon>
        <taxon>Arthropoda</taxon>
        <taxon>Chelicerata</taxon>
        <taxon>Arachnida</taxon>
        <taxon>Pseudoscorpiones</taxon>
        <taxon>Cheliferoidea</taxon>
        <taxon>Chernetidae</taxon>
        <taxon>Cordylochernes</taxon>
    </lineage>
</organism>
<feature type="domain" description="PiggyBac transposable element-derived protein" evidence="2">
    <location>
        <begin position="910"/>
        <end position="1001"/>
    </location>
</feature>